<keyword evidence="5 6" id="KW-0472">Membrane</keyword>
<feature type="transmembrane region" description="Helical" evidence="6">
    <location>
        <begin position="74"/>
        <end position="91"/>
    </location>
</feature>
<keyword evidence="4 6" id="KW-1133">Transmembrane helix</keyword>
<evidence type="ECO:0000256" key="6">
    <source>
        <dbReference type="SAM" id="Phobius"/>
    </source>
</evidence>
<keyword evidence="3 6" id="KW-0812">Transmembrane</keyword>
<proteinExistence type="predicted"/>
<feature type="transmembrane region" description="Helical" evidence="6">
    <location>
        <begin position="350"/>
        <end position="369"/>
    </location>
</feature>
<evidence type="ECO:0000313" key="7">
    <source>
        <dbReference type="EMBL" id="RGT58088.1"/>
    </source>
</evidence>
<feature type="transmembrane region" description="Helical" evidence="6">
    <location>
        <begin position="15"/>
        <end position="36"/>
    </location>
</feature>
<sequence length="395" mass="42229">MKNKNKKSSEGLKSLSASLLCIFGGIFVGFVVLVLLSVFNPRIGFAEAVRGILVVLGGPFSGGGNSLFQFGNMLFNATPLILTGLSACIAFKTGLFNIGTPGQYLMGAMVTLIVSLSIPSASVPSPIIWLLALISGTLAGALWGAIPGFFKAYLNVNEVIVCIMTNWIAANVVSWVFNGSKFINVAESKVNFIMKTEVNNIATATFGLDKIFSGGSVVSYADASIFLAICVAIALYVVMNKTTFGYELKACGFNRDGAKYAGMNEKRNLLLAMAIAGGLAAMGASIWCLNGHQDFKWETYQTLPVDGFNGIPAALLAGNNPIGIIFTAIFLKYINVGGSNLAANTAFNEYVSQLMIAMIVYFSGFARYISMLLSTKKKSLQEIETEIKNSKEEKK</sequence>
<evidence type="ECO:0000256" key="4">
    <source>
        <dbReference type="ARBA" id="ARBA00022989"/>
    </source>
</evidence>
<dbReference type="AlphaFoldDB" id="A0A412PIX0"/>
<gene>
    <name evidence="7" type="ORF">DWX20_03340</name>
</gene>
<feature type="transmembrane region" description="Helical" evidence="6">
    <location>
        <begin position="158"/>
        <end position="177"/>
    </location>
</feature>
<comment type="subcellular location">
    <subcellularLocation>
        <location evidence="1">Cell membrane</location>
        <topology evidence="1">Multi-pass membrane protein</topology>
    </subcellularLocation>
</comment>
<protein>
    <submittedName>
        <fullName evidence="7">ABC transporter permease</fullName>
    </submittedName>
</protein>
<reference evidence="7 8" key="1">
    <citation type="submission" date="2018-08" db="EMBL/GenBank/DDBJ databases">
        <title>A genome reference for cultivated species of the human gut microbiota.</title>
        <authorList>
            <person name="Zou Y."/>
            <person name="Xue W."/>
            <person name="Luo G."/>
        </authorList>
    </citation>
    <scope>NUCLEOTIDE SEQUENCE [LARGE SCALE GENOMIC DNA]</scope>
    <source>
        <strain evidence="7 8">AF18-46</strain>
    </source>
</reference>
<dbReference type="CDD" id="cd06580">
    <property type="entry name" value="TM_PBP1_transp_TpRbsC_like"/>
    <property type="match status" value="1"/>
</dbReference>
<evidence type="ECO:0000256" key="2">
    <source>
        <dbReference type="ARBA" id="ARBA00022475"/>
    </source>
</evidence>
<feature type="transmembrane region" description="Helical" evidence="6">
    <location>
        <begin position="217"/>
        <end position="239"/>
    </location>
</feature>
<dbReference type="PANTHER" id="PTHR47089">
    <property type="entry name" value="ABC TRANSPORTER, PERMEASE PROTEIN"/>
    <property type="match status" value="1"/>
</dbReference>
<dbReference type="EMBL" id="QRWX01000001">
    <property type="protein sequence ID" value="RGT58088.1"/>
    <property type="molecule type" value="Genomic_DNA"/>
</dbReference>
<dbReference type="RefSeq" id="WP_118764472.1">
    <property type="nucleotide sequence ID" value="NZ_CABJCF010000001.1"/>
</dbReference>
<comment type="caution">
    <text evidence="7">The sequence shown here is derived from an EMBL/GenBank/DDBJ whole genome shotgun (WGS) entry which is preliminary data.</text>
</comment>
<dbReference type="Pfam" id="PF02653">
    <property type="entry name" value="BPD_transp_2"/>
    <property type="match status" value="1"/>
</dbReference>
<dbReference type="Proteomes" id="UP000284731">
    <property type="component" value="Unassembled WGS sequence"/>
</dbReference>
<organism evidence="7 8">
    <name type="scientific">Solobacterium moorei</name>
    <dbReference type="NCBI Taxonomy" id="102148"/>
    <lineage>
        <taxon>Bacteria</taxon>
        <taxon>Bacillati</taxon>
        <taxon>Bacillota</taxon>
        <taxon>Erysipelotrichia</taxon>
        <taxon>Erysipelotrichales</taxon>
        <taxon>Erysipelotrichaceae</taxon>
        <taxon>Solobacterium</taxon>
    </lineage>
</organism>
<evidence type="ECO:0000256" key="3">
    <source>
        <dbReference type="ARBA" id="ARBA00022692"/>
    </source>
</evidence>
<dbReference type="GO" id="GO:0022857">
    <property type="term" value="F:transmembrane transporter activity"/>
    <property type="evidence" value="ECO:0007669"/>
    <property type="project" value="InterPro"/>
</dbReference>
<accession>A0A412PIX0</accession>
<feature type="transmembrane region" description="Helical" evidence="6">
    <location>
        <begin position="103"/>
        <end position="121"/>
    </location>
</feature>
<dbReference type="GO" id="GO:0005886">
    <property type="term" value="C:plasma membrane"/>
    <property type="evidence" value="ECO:0007669"/>
    <property type="project" value="UniProtKB-SubCell"/>
</dbReference>
<evidence type="ECO:0000313" key="8">
    <source>
        <dbReference type="Proteomes" id="UP000284731"/>
    </source>
</evidence>
<name>A0A412PIX0_9FIRM</name>
<evidence type="ECO:0000256" key="5">
    <source>
        <dbReference type="ARBA" id="ARBA00023136"/>
    </source>
</evidence>
<feature type="transmembrane region" description="Helical" evidence="6">
    <location>
        <begin position="127"/>
        <end position="146"/>
    </location>
</feature>
<dbReference type="InterPro" id="IPR001851">
    <property type="entry name" value="ABC_transp_permease"/>
</dbReference>
<feature type="transmembrane region" description="Helical" evidence="6">
    <location>
        <begin position="269"/>
        <end position="287"/>
    </location>
</feature>
<evidence type="ECO:0000256" key="1">
    <source>
        <dbReference type="ARBA" id="ARBA00004651"/>
    </source>
</evidence>
<keyword evidence="2" id="KW-1003">Cell membrane</keyword>
<dbReference type="PANTHER" id="PTHR47089:SF1">
    <property type="entry name" value="GUANOSINE ABC TRANSPORTER PERMEASE PROTEIN NUPP"/>
    <property type="match status" value="1"/>
</dbReference>